<dbReference type="EMBL" id="JAADJZ010000005">
    <property type="protein sequence ID" value="KAF2875251.1"/>
    <property type="molecule type" value="Genomic_DNA"/>
</dbReference>
<comment type="caution">
    <text evidence="1">The sequence shown here is derived from an EMBL/GenBank/DDBJ whole genome shotgun (WGS) entry which is preliminary data.</text>
</comment>
<proteinExistence type="predicted"/>
<name>A0A7C8IEM8_9PLEO</name>
<accession>A0A7C8IEM8</accession>
<protein>
    <submittedName>
        <fullName evidence="1">Uncharacterized protein</fullName>
    </submittedName>
</protein>
<dbReference type="Proteomes" id="UP000481861">
    <property type="component" value="Unassembled WGS sequence"/>
</dbReference>
<reference evidence="1 2" key="1">
    <citation type="submission" date="2020-01" db="EMBL/GenBank/DDBJ databases">
        <authorList>
            <consortium name="DOE Joint Genome Institute"/>
            <person name="Haridas S."/>
            <person name="Albert R."/>
            <person name="Binder M."/>
            <person name="Bloem J."/>
            <person name="Labutti K."/>
            <person name="Salamov A."/>
            <person name="Andreopoulos B."/>
            <person name="Baker S.E."/>
            <person name="Barry K."/>
            <person name="Bills G."/>
            <person name="Bluhm B.H."/>
            <person name="Cannon C."/>
            <person name="Castanera R."/>
            <person name="Culley D.E."/>
            <person name="Daum C."/>
            <person name="Ezra D."/>
            <person name="Gonzalez J.B."/>
            <person name="Henrissat B."/>
            <person name="Kuo A."/>
            <person name="Liang C."/>
            <person name="Lipzen A."/>
            <person name="Lutzoni F."/>
            <person name="Magnuson J."/>
            <person name="Mondo S."/>
            <person name="Nolan M."/>
            <person name="Ohm R."/>
            <person name="Pangilinan J."/>
            <person name="Park H.-J.H."/>
            <person name="Ramirez L."/>
            <person name="Alfaro M."/>
            <person name="Sun H."/>
            <person name="Tritt A."/>
            <person name="Yoshinaga Y."/>
            <person name="Zwiers L.-H.L."/>
            <person name="Turgeon B.G."/>
            <person name="Goodwin S.B."/>
            <person name="Spatafora J.W."/>
            <person name="Crous P.W."/>
            <person name="Grigoriev I.V."/>
        </authorList>
    </citation>
    <scope>NUCLEOTIDE SEQUENCE [LARGE SCALE GENOMIC DNA]</scope>
    <source>
        <strain evidence="1 2">CBS 611.86</strain>
    </source>
</reference>
<dbReference type="AlphaFoldDB" id="A0A7C8IEM8"/>
<organism evidence="1 2">
    <name type="scientific">Massariosphaeria phaeospora</name>
    <dbReference type="NCBI Taxonomy" id="100035"/>
    <lineage>
        <taxon>Eukaryota</taxon>
        <taxon>Fungi</taxon>
        <taxon>Dikarya</taxon>
        <taxon>Ascomycota</taxon>
        <taxon>Pezizomycotina</taxon>
        <taxon>Dothideomycetes</taxon>
        <taxon>Pleosporomycetidae</taxon>
        <taxon>Pleosporales</taxon>
        <taxon>Pleosporales incertae sedis</taxon>
        <taxon>Massariosphaeria</taxon>
    </lineage>
</organism>
<evidence type="ECO:0000313" key="1">
    <source>
        <dbReference type="EMBL" id="KAF2875251.1"/>
    </source>
</evidence>
<keyword evidence="2" id="KW-1185">Reference proteome</keyword>
<sequence length="189" mass="21862">MVLSWNNMVSRRRTSWTPLARQHQSHYLWDLSNELLLLIASNLSITDQWEFHYAYPQIRILLDPLFRDVEIEGAGSSPDTVLITDRYLTILHDDISLATKVKSIHCHLADIEDYSIDIPDGMSVWPRDLIEEKYKQVLDQAQWPTTSQLQFSLLSGNLLVTMIAVTPNLQNIDLLLQDDRYLDLQPITS</sequence>
<evidence type="ECO:0000313" key="2">
    <source>
        <dbReference type="Proteomes" id="UP000481861"/>
    </source>
</evidence>
<gene>
    <name evidence="1" type="ORF">BDV95DRAFT_312172</name>
</gene>